<dbReference type="AlphaFoldDB" id="A0A3P1VF85"/>
<dbReference type="EMBL" id="RQZA01000006">
    <property type="protein sequence ID" value="RRD31113.1"/>
    <property type="molecule type" value="Genomic_DNA"/>
</dbReference>
<proteinExistence type="predicted"/>
<sequence length="413" mass="42590">MNKRLYLLAGAVSLLTILSIGTVVYLQGDFYPLTRQTSIPTSKTIQIELSENGAKSSSEDVQIAEDAVIITKAGQYDISGQAPNLTIQVVDTVSDEVILRLNNASFASLEFRSSGSNIVYLEQDSSNSLTGGEVGISATNVTVKGEGNLTISEVSRYGILTTDDLNVESGNLNIVSAGSGLYAFHETNADHGNLTINGGNITISSSQQEGAALFAGNQLTINNGTVTVEVAYEAYVGKNLTINGGTTNVATVANGLVARDPFIQEGQTSEASIAIVGGTNTITAGNSPLLANGSISLAGGVNTFLTSLPDQPVFNYTAQAEITGGTLIALGISNVTSAHQNVLLGSLIGNAGDTVTITDTVGNEIATYISPVAFTAITYSSEALTEGEVYNLSTSSGNIAQATATKDNIVAPQ</sequence>
<protein>
    <submittedName>
        <fullName evidence="1">Carbohydrate-binding domain-containing protein</fullName>
    </submittedName>
</protein>
<evidence type="ECO:0000313" key="2">
    <source>
        <dbReference type="Proteomes" id="UP000281771"/>
    </source>
</evidence>
<comment type="caution">
    <text evidence="1">The sequence shown here is derived from an EMBL/GenBank/DDBJ whole genome shotgun (WGS) entry which is preliminary data.</text>
</comment>
<dbReference type="Pfam" id="PF14262">
    <property type="entry name" value="Cthe_2159"/>
    <property type="match status" value="1"/>
</dbReference>
<organism evidence="1 2">
    <name type="scientific">Streptococcus minor</name>
    <dbReference type="NCBI Taxonomy" id="229549"/>
    <lineage>
        <taxon>Bacteria</taxon>
        <taxon>Bacillati</taxon>
        <taxon>Bacillota</taxon>
        <taxon>Bacilli</taxon>
        <taxon>Lactobacillales</taxon>
        <taxon>Streptococcaceae</taxon>
        <taxon>Streptococcus</taxon>
    </lineage>
</organism>
<dbReference type="InterPro" id="IPR025584">
    <property type="entry name" value="Cthe_2159"/>
</dbReference>
<name>A0A3P1VF85_9STRE</name>
<accession>A0A3P1VF85</accession>
<reference evidence="1 2" key="1">
    <citation type="submission" date="2018-11" db="EMBL/GenBank/DDBJ databases">
        <title>Genomes From Bacteria Associated with the Canine Oral Cavity: a Test Case for Automated Genome-Based Taxonomic Assignment.</title>
        <authorList>
            <person name="Coil D.A."/>
            <person name="Jospin G."/>
            <person name="Darling A.E."/>
            <person name="Wallis C."/>
            <person name="Davis I.J."/>
            <person name="Harris S."/>
            <person name="Eisen J.A."/>
            <person name="Holcombe L.J."/>
            <person name="O'Flynn C."/>
        </authorList>
    </citation>
    <scope>NUCLEOTIDE SEQUENCE [LARGE SCALE GENOMIC DNA]</scope>
    <source>
        <strain evidence="1 2">OH4621_COT-116</strain>
    </source>
</reference>
<gene>
    <name evidence="1" type="ORF">EII38_07495</name>
</gene>
<dbReference type="STRING" id="1123309.GCA_000377005_01856"/>
<dbReference type="RefSeq" id="WP_124777394.1">
    <property type="nucleotide sequence ID" value="NZ_RQZA01000006.1"/>
</dbReference>
<keyword evidence="2" id="KW-1185">Reference proteome</keyword>
<evidence type="ECO:0000313" key="1">
    <source>
        <dbReference type="EMBL" id="RRD31113.1"/>
    </source>
</evidence>
<dbReference type="Proteomes" id="UP000281771">
    <property type="component" value="Unassembled WGS sequence"/>
</dbReference>